<dbReference type="eggNOG" id="ENOG5033AS4">
    <property type="taxonomic scope" value="Bacteria"/>
</dbReference>
<keyword evidence="3" id="KW-1185">Reference proteome</keyword>
<reference evidence="2 3" key="1">
    <citation type="journal article" date="2013" name="Genome Announc.">
        <title>Draft Genome Sequence of the Methanotrophic Gammaproteobacterium Methyloglobulus morosus DSM 22980 Strain KoM1.</title>
        <authorList>
            <person name="Poehlein A."/>
            <person name="Deutzmann J.S."/>
            <person name="Daniel R."/>
            <person name="Simeonova D.D."/>
        </authorList>
    </citation>
    <scope>NUCLEOTIDE SEQUENCE [LARGE SCALE GENOMIC DNA]</scope>
    <source>
        <strain evidence="2 3">KoM1</strain>
    </source>
</reference>
<dbReference type="InterPro" id="IPR021344">
    <property type="entry name" value="DUF2970"/>
</dbReference>
<evidence type="ECO:0000313" key="3">
    <source>
        <dbReference type="Proteomes" id="UP000017842"/>
    </source>
</evidence>
<evidence type="ECO:0000256" key="1">
    <source>
        <dbReference type="SAM" id="Phobius"/>
    </source>
</evidence>
<keyword evidence="1" id="KW-1133">Transmembrane helix</keyword>
<proteinExistence type="predicted"/>
<dbReference type="Pfam" id="PF11174">
    <property type="entry name" value="DUF2970"/>
    <property type="match status" value="1"/>
</dbReference>
<name>V5CAD5_9GAMM</name>
<evidence type="ECO:0008006" key="4">
    <source>
        <dbReference type="Google" id="ProtNLM"/>
    </source>
</evidence>
<comment type="caution">
    <text evidence="2">The sequence shown here is derived from an EMBL/GenBank/DDBJ whole genome shotgun (WGS) entry which is preliminary data.</text>
</comment>
<sequence length="57" mass="6204">MQTIKGVLAAFIGVQSDNNRKIDFEQGSLTTYIIAGLIFTVLFVSVLIFIVSKIVGN</sequence>
<feature type="transmembrane region" description="Helical" evidence="1">
    <location>
        <begin position="29"/>
        <end position="51"/>
    </location>
</feature>
<dbReference type="STRING" id="1116472.MGMO_11c00800"/>
<gene>
    <name evidence="2" type="ORF">MGMO_11c00800</name>
</gene>
<keyword evidence="1" id="KW-0472">Membrane</keyword>
<dbReference type="EMBL" id="AYLO01000011">
    <property type="protein sequence ID" value="ESS73773.1"/>
    <property type="molecule type" value="Genomic_DNA"/>
</dbReference>
<keyword evidence="1" id="KW-0812">Transmembrane</keyword>
<organism evidence="2 3">
    <name type="scientific">Methyloglobulus morosus KoM1</name>
    <dbReference type="NCBI Taxonomy" id="1116472"/>
    <lineage>
        <taxon>Bacteria</taxon>
        <taxon>Pseudomonadati</taxon>
        <taxon>Pseudomonadota</taxon>
        <taxon>Gammaproteobacteria</taxon>
        <taxon>Methylococcales</taxon>
        <taxon>Methylococcaceae</taxon>
        <taxon>Methyloglobulus</taxon>
    </lineage>
</organism>
<accession>V5CAD5</accession>
<dbReference type="AlphaFoldDB" id="V5CAD5"/>
<protein>
    <recommendedName>
        <fullName evidence="4">DUF2970 domain-containing protein</fullName>
    </recommendedName>
</protein>
<dbReference type="Proteomes" id="UP000017842">
    <property type="component" value="Unassembled WGS sequence"/>
</dbReference>
<evidence type="ECO:0000313" key="2">
    <source>
        <dbReference type="EMBL" id="ESS73773.1"/>
    </source>
</evidence>